<evidence type="ECO:0000313" key="3">
    <source>
        <dbReference type="Proteomes" id="UP000016936"/>
    </source>
</evidence>
<accession>M2V8S5</accession>
<dbReference type="EMBL" id="KB445570">
    <property type="protein sequence ID" value="EMD96143.1"/>
    <property type="molecule type" value="Genomic_DNA"/>
</dbReference>
<evidence type="ECO:0000256" key="1">
    <source>
        <dbReference type="SAM" id="MobiDB-lite"/>
    </source>
</evidence>
<dbReference type="AlphaFoldDB" id="M2V8S5"/>
<gene>
    <name evidence="2" type="ORF">COCHEDRAFT_1167063</name>
</gene>
<feature type="region of interest" description="Disordered" evidence="1">
    <location>
        <begin position="222"/>
        <end position="259"/>
    </location>
</feature>
<name>M2V8S5_COCH5</name>
<keyword evidence="3" id="KW-1185">Reference proteome</keyword>
<reference evidence="3" key="2">
    <citation type="journal article" date="2013" name="PLoS Genet.">
        <title>Comparative genome structure, secondary metabolite, and effector coding capacity across Cochliobolus pathogens.</title>
        <authorList>
            <person name="Condon B.J."/>
            <person name="Leng Y."/>
            <person name="Wu D."/>
            <person name="Bushley K.E."/>
            <person name="Ohm R.A."/>
            <person name="Otillar R."/>
            <person name="Martin J."/>
            <person name="Schackwitz W."/>
            <person name="Grimwood J."/>
            <person name="MohdZainudin N."/>
            <person name="Xue C."/>
            <person name="Wang R."/>
            <person name="Manning V.A."/>
            <person name="Dhillon B."/>
            <person name="Tu Z.J."/>
            <person name="Steffenson B.J."/>
            <person name="Salamov A."/>
            <person name="Sun H."/>
            <person name="Lowry S."/>
            <person name="LaButti K."/>
            <person name="Han J."/>
            <person name="Copeland A."/>
            <person name="Lindquist E."/>
            <person name="Barry K."/>
            <person name="Schmutz J."/>
            <person name="Baker S.E."/>
            <person name="Ciuffetti L.M."/>
            <person name="Grigoriev I.V."/>
            <person name="Zhong S."/>
            <person name="Turgeon B.G."/>
        </authorList>
    </citation>
    <scope>NUCLEOTIDE SEQUENCE [LARGE SCALE GENOMIC DNA]</scope>
    <source>
        <strain evidence="3">C5 / ATCC 48332 / race O</strain>
    </source>
</reference>
<dbReference type="HOGENOM" id="CLU_849890_0_0_1"/>
<reference evidence="2 3" key="1">
    <citation type="journal article" date="2012" name="PLoS Pathog.">
        <title>Diverse lifestyles and strategies of plant pathogenesis encoded in the genomes of eighteen Dothideomycetes fungi.</title>
        <authorList>
            <person name="Ohm R.A."/>
            <person name="Feau N."/>
            <person name="Henrissat B."/>
            <person name="Schoch C.L."/>
            <person name="Horwitz B.A."/>
            <person name="Barry K.W."/>
            <person name="Condon B.J."/>
            <person name="Copeland A.C."/>
            <person name="Dhillon B."/>
            <person name="Glaser F."/>
            <person name="Hesse C.N."/>
            <person name="Kosti I."/>
            <person name="LaButti K."/>
            <person name="Lindquist E.A."/>
            <person name="Lucas S."/>
            <person name="Salamov A.A."/>
            <person name="Bradshaw R.E."/>
            <person name="Ciuffetti L."/>
            <person name="Hamelin R.C."/>
            <person name="Kema G.H.J."/>
            <person name="Lawrence C."/>
            <person name="Scott J.A."/>
            <person name="Spatafora J.W."/>
            <person name="Turgeon B.G."/>
            <person name="de Wit P.J.G.M."/>
            <person name="Zhong S."/>
            <person name="Goodwin S.B."/>
            <person name="Grigoriev I.V."/>
        </authorList>
    </citation>
    <scope>NUCLEOTIDE SEQUENCE [LARGE SCALE GENOMIC DNA]</scope>
    <source>
        <strain evidence="3">C5 / ATCC 48332 / race O</strain>
    </source>
</reference>
<organism evidence="2 3">
    <name type="scientific">Cochliobolus heterostrophus (strain C5 / ATCC 48332 / race O)</name>
    <name type="common">Southern corn leaf blight fungus</name>
    <name type="synonym">Bipolaris maydis</name>
    <dbReference type="NCBI Taxonomy" id="701091"/>
    <lineage>
        <taxon>Eukaryota</taxon>
        <taxon>Fungi</taxon>
        <taxon>Dikarya</taxon>
        <taxon>Ascomycota</taxon>
        <taxon>Pezizomycotina</taxon>
        <taxon>Dothideomycetes</taxon>
        <taxon>Pleosporomycetidae</taxon>
        <taxon>Pleosporales</taxon>
        <taxon>Pleosporineae</taxon>
        <taxon>Pleosporaceae</taxon>
        <taxon>Bipolaris</taxon>
    </lineage>
</organism>
<protein>
    <submittedName>
        <fullName evidence="2">Uncharacterized protein</fullName>
    </submittedName>
</protein>
<dbReference type="Proteomes" id="UP000016936">
    <property type="component" value="Unassembled WGS sequence"/>
</dbReference>
<sequence length="346" mass="38272">MKQPKKKARRRNEWKNAVMSKVGLMTRRLPIRNATKDAKTAVTAAGVVLAGPIVSFLPLGPYTAILSLLATSIASSHLKHKVIGGVIGFLYAGGLHGFEGQLLALLSYFSFTSAFVDKLSGTIHAMYKESAFTIGFSRPESTQLFLFVLSELLELPWAIPVVVRTVCTNVSLLASQSYATISSTKPSFDTSKPPLRLLIQTLSNLYTMDKFADDDVESLNSSQDIHNSIPSNIDPSPSPEIPSYQFSSEEWSEERDVDEDTCDDGLWKGGSLNDEERRTQALFDELNHLIDECDGLNSAQWNEVIELLNENQGFDLDGGECMVSAHFEDWAQRDAEIELSVLYPNI</sequence>
<feature type="compositionally biased region" description="Acidic residues" evidence="1">
    <location>
        <begin position="250"/>
        <end position="259"/>
    </location>
</feature>
<dbReference type="OrthoDB" id="3693998at2759"/>
<evidence type="ECO:0000313" key="2">
    <source>
        <dbReference type="EMBL" id="EMD96143.1"/>
    </source>
</evidence>
<dbReference type="OMA" id="LELPWAI"/>
<proteinExistence type="predicted"/>